<dbReference type="RefSeq" id="WP_074524807.1">
    <property type="nucleotide sequence ID" value="NZ_CAWQXX010000035.1"/>
</dbReference>
<organism evidence="2 3">
    <name type="scientific">Photorhabdus luminescens</name>
    <name type="common">Xenorhabdus luminescens</name>
    <dbReference type="NCBI Taxonomy" id="29488"/>
    <lineage>
        <taxon>Bacteria</taxon>
        <taxon>Pseudomonadati</taxon>
        <taxon>Pseudomonadota</taxon>
        <taxon>Gammaproteobacteria</taxon>
        <taxon>Enterobacterales</taxon>
        <taxon>Morganellaceae</taxon>
        <taxon>Photorhabdus</taxon>
    </lineage>
</organism>
<dbReference type="InterPro" id="IPR024769">
    <property type="entry name" value="TcdA/TcdB_pore_forming"/>
</dbReference>
<evidence type="ECO:0000313" key="3">
    <source>
        <dbReference type="Proteomes" id="UP000183223"/>
    </source>
</evidence>
<name>A0A1G5PQU8_PHOLU</name>
<dbReference type="OrthoDB" id="5489595at2"/>
<gene>
    <name evidence="2" type="ORF">SAMN02982990_00273</name>
</gene>
<dbReference type="CDD" id="cd20495">
    <property type="entry name" value="C58_PaToxP-like"/>
    <property type="match status" value="1"/>
</dbReference>
<keyword evidence="3" id="KW-1185">Reference proteome</keyword>
<accession>A0A1G5PQU8</accession>
<evidence type="ECO:0000259" key="1">
    <source>
        <dbReference type="Pfam" id="PF12920"/>
    </source>
</evidence>
<protein>
    <submittedName>
        <fullName evidence="2">TcdA/TcdB pore forming domain-containing protein</fullName>
    </submittedName>
</protein>
<reference evidence="3" key="1">
    <citation type="submission" date="2016-10" db="EMBL/GenBank/DDBJ databases">
        <authorList>
            <person name="Varghese N."/>
            <person name="Submissions S."/>
        </authorList>
    </citation>
    <scope>NUCLEOTIDE SEQUENCE [LARGE SCALE GENOMIC DNA]</scope>
    <source>
        <strain evidence="3">ATCC 29999</strain>
    </source>
</reference>
<sequence length="2999" mass="332145">MASISKDFMNLLNSLIDQQIKAAGRQTEWFNMSSDERADYIRQVDERLQEMQQSTLSVLAAQHFQMQDNPVSVSDQLQTLQQRRQQMNDVTGTPAINAYKQQLDRDILLYRRQQTAMTHFDSTWNKVLSMLNPGGSSTLSATTLREDAASKQIRLNAEIKRLEQKLTIQAADSTFSQRYVTRFAELQAYKEVNARYNALLKASSTEEAAILNTLTKVPRASDDLPVNISLLMMEERPGYIRMNVALVNASTDGRFKDFFLENGRLVVPTDGVLNFSFGTAARSLAWQQQYRLKSEPPSFRSPTYAPIRSVLVKTAFVEKYFANYLVSESTLREGFKAQLLGNGHKMLLTNVDRKVPNQVGIQVSGQALNTTLPREVPLASALSDLINQNADITSFQTIGLEGFRQNNYHPDRDGLFVNIHELERSVGFANRQYLLEMPQGSDYLSATPFGVMNIDGDKVSSSHLNKMQTDALYQYNAAFFEKLEQLRDGGTKASRLFKDSSERMAFEQQLLRLLERNHITPAGVLAPEHTRNRMRDIKGNNLNKVLWEQAFAASVWQSRDNDPLLFELAAKLAKNPAMDKVLQSGYVQSDIAQAKGLLAPLYEQWRTRAIEEETRRVASANAAQHPSNPRVQLFDKAAVEHLLDGKLLTLLLTGPQGLEGADAPLRPEVETALLSNKGRSLRKQVLFHVLRPVADSLSKAAVPVNPHAMLGADKVIINNRLNQPDPYLILNTNPLNTNPEEQAYHEGAYLIKEDKYRSYNQFRPDPKNAATRYMNDLDTPFVGGISGTTQTVSNVLPELFGGELSVKQYWQFQMANAAFMIRNGYHSFFETFYVAARYEPEGADSIGKDILQMFDKYRAEGSKRVLLGELYDGVMARVLPIVNQGLSAADEFHPPRFTIIGPRPALLGQAVKDLELKTGLVPVGDGFEPRQNSADIYQFVADPVLFARSNTISAEALIRSGRLSAEGSAQLVKVESGLYELEYIDRSANDIKAKDTNSVPVYFLGYSSVNQADTSPAYVDIPKHATIRNFLFTGTLSGGSLVVTSLDANTYRVYRDGRINSSLLYDNVVMAVDYKDYRVAGATEDLAAAYMQYVDGEWQLVFQRQEYQRDGQMLWPKLHGGEDSISIQVAGSQVIERNQAQFATYREQVHQQLKKVAAQFGVSVEGVADGVYTEGEFSPDHPAIAAWAKLRTEVHNRLNADIKQLMDKRDKLYEDQSNTTRPDLIDQQIKQIDITLEYYKAQYDTVLREASLVEQSWLWQQIKAKNGSAAVVRIDDTSIQNSGQEHTSSVGERYAIAEAYQRGVQGTEFTDGLRNFRDISIPKVNDKMSALEMKRLFLKGQLTPEQQGALSGRITETSQAEYIDKVLKWAAVYNEDFHRAGSSFDRLVPQDFYLSLVGDKSGGRCYPLVRAMAVALASRGEAGINSLVEKLFLAAADPQAGSSTLLKNSLIRLHSNNIEAVQASTAWGQVKLSEVVSLLKETTGTSTFALNTLNHSMMVGSTVGTEGRRYYFYDPNVGIFAFNDTVSFSQAMKQHLVERKLAVHYGSLGSESTPIFNLVEINAGKMAEVPVGNGLDVADLTRPGELTMVIEQRRQVEQTVNAQARIAEDTRLHTALATFDAEQWGARFDEASTHLARENSLDQRWMPVIGNTQDLGEGRYRIQFINRDQPEETRWVNSGDATFTEFRRFVDEHMLTLNQHFTLEHNQIRPKAGVNEAAPVDGLNAGFAVQTLIQWFADKNRNDAARGIASPDLATALKVHSYLNFAQMAHGGVQDVAKVTELVRTALRGEVVAAETSLKNFASTLGHTVNEGAGVLFGGAMVGFDAYELAHAENDVQKAVFGTQLAFDSASFVTSAAGVGAGLMGASTAGAVLGGAGVILGGLAVGFTALAQAFGAVAEDAKAVGRYFDIVDKAYKNNGYKYDDKKEVLVPLPGAVVKRLDLHNNQIVFDSQYIYRTHSGSTGSGKINYFFWVGDFPRMVHDRGQAIEVRSGIGYNKASQTLEHGDSNVVILPGTPKSYIRYEYMLLPGATTRHDAGFDVIRRLEEGKRFDYDFYIFPGEETIRRIHHEYVDTPIEVVLDKRNRQLVVPELPKELHGFLRYEIKGAGGEYLIGLNEGTRVKLTSDSDSALSRWIIDSSQLASGGISVSKNQLMVGGVVVELDPTQSGQVLVVNGKGEVREVDFAGLTTQVVSEDASKWQVPGQQIEQHLSDLAKAHQLHGQYVVVENYSHNGRDVGRAFYDVAKERMLFTDTTHEQAKHAQLGAVMGDHAYFFDADNAAAWRVNAATGQVDAQFEPWFNQNEGRISRLWQEGDAVYLARRHQLKEREAELSYRILGDRMELVSVVGDDALLQFLARTDRHSDELKSILQDYESNGTQRETPTYTLDARLLIQPTNAALVTVFGVDAAGVPHRYWIRTSDGTLIKPNLAPPADQTLHFKEHEQTRSAWQIPADLVLAGSIPRPAGAEVFFFYSKQQKALFRQEGPGPAILDANQPSALRINTPALANLVNLNGSLLAVTEDGRVARLDALGQLHYEAVNEHWLKGRTHWWQDLANVTGIRATLAVFGVKGADGKNLLPVWYHNGQVVAASAPLQDKHLQFLGFDADGSSARLFEPASGKLYRQPPMTADALAAAFGTDEVLDVSAQLPAASELAPELHLKAAEQVDAGLRLTTVKGEILLRTNDGKLQLVAVDKGWQQDNFAHLPQALAKVAGQWRAKGVLTLQGDNMQGWFDVSSGQMFSRSGIPAADNLRFVGIAAGKMGAYVYSPTNQLLYWVQDGDVRKLNHYTGVERIGSSLLLQGGSVDGRQDDLSPPLIVGVDSVVLHGGADNDTYRLSQAIWSHYRTVIIDNDDPGQALDRLVIPVTDAEKIFVSRREDDLILTDSADGTALMIRKVFGSQAMTHRHLEIELEGSSSMISVDHLVNNFTQWGYTKRGLVELSWASRQPVIKTHAVAAVPEAEGPNLAKLNEAMASFPDIGGARENLPQYHQATQAMLVPSLL</sequence>
<feature type="domain" description="TcdA/TcdB toxin pore forming" evidence="1">
    <location>
        <begin position="1626"/>
        <end position="2283"/>
    </location>
</feature>
<evidence type="ECO:0000313" key="2">
    <source>
        <dbReference type="EMBL" id="SCZ52025.1"/>
    </source>
</evidence>
<dbReference type="Pfam" id="PF12920">
    <property type="entry name" value="TcdA_TcdB_pore"/>
    <property type="match status" value="1"/>
</dbReference>
<proteinExistence type="predicted"/>
<dbReference type="Proteomes" id="UP000183223">
    <property type="component" value="Unassembled WGS sequence"/>
</dbReference>
<dbReference type="EMBL" id="FMWJ01000001">
    <property type="protein sequence ID" value="SCZ52025.1"/>
    <property type="molecule type" value="Genomic_DNA"/>
</dbReference>